<dbReference type="Pfam" id="PF00512">
    <property type="entry name" value="HisKA"/>
    <property type="match status" value="1"/>
</dbReference>
<dbReference type="GO" id="GO:0016301">
    <property type="term" value="F:kinase activity"/>
    <property type="evidence" value="ECO:0007669"/>
    <property type="project" value="UniProtKB-KW"/>
</dbReference>
<evidence type="ECO:0000313" key="18">
    <source>
        <dbReference type="EMBL" id="OUZ38703.1"/>
    </source>
</evidence>
<dbReference type="CDD" id="cd16922">
    <property type="entry name" value="HATPase_EvgS-ArcB-TorS-like"/>
    <property type="match status" value="1"/>
</dbReference>
<keyword evidence="19" id="KW-1185">Reference proteome</keyword>
<reference evidence="18 19" key="1">
    <citation type="journal article" date="2017" name="Int. J. Syst. Evol. Microbiol.">
        <title>Solibacillus kalamii sp. nov., isolated from a high-efficiency particulate arrestance filter system used in the International Space Station.</title>
        <authorList>
            <person name="Checinska Sielaff A."/>
            <person name="Kumar R.M."/>
            <person name="Pal D."/>
            <person name="Mayilraj S."/>
            <person name="Venkateswaran K."/>
        </authorList>
    </citation>
    <scope>NUCLEOTIDE SEQUENCE [LARGE SCALE GENOMIC DNA]</scope>
    <source>
        <strain evidence="18 19">ISSFR-015</strain>
    </source>
</reference>
<keyword evidence="8 18" id="KW-0418">Kinase</keyword>
<protein>
    <recommendedName>
        <fullName evidence="3">histidine kinase</fullName>
        <ecNumber evidence="3">2.7.13.3</ecNumber>
    </recommendedName>
</protein>
<feature type="modified residue" description="4-aspartylphosphate" evidence="12">
    <location>
        <position position="869"/>
    </location>
</feature>
<feature type="domain" description="HAMP" evidence="17">
    <location>
        <begin position="213"/>
        <end position="266"/>
    </location>
</feature>
<dbReference type="SMART" id="SM00387">
    <property type="entry name" value="HATPase_c"/>
    <property type="match status" value="1"/>
</dbReference>
<dbReference type="InterPro" id="IPR004358">
    <property type="entry name" value="Sig_transdc_His_kin-like_C"/>
</dbReference>
<dbReference type="Gene3D" id="3.30.565.10">
    <property type="entry name" value="Histidine kinase-like ATPase, C-terminal domain"/>
    <property type="match status" value="1"/>
</dbReference>
<organism evidence="18 19">
    <name type="scientific">Solibacillus kalamii</name>
    <dbReference type="NCBI Taxonomy" id="1748298"/>
    <lineage>
        <taxon>Bacteria</taxon>
        <taxon>Bacillati</taxon>
        <taxon>Bacillota</taxon>
        <taxon>Bacilli</taxon>
        <taxon>Bacillales</taxon>
        <taxon>Caryophanaceae</taxon>
        <taxon>Solibacillus</taxon>
    </lineage>
</organism>
<evidence type="ECO:0000256" key="6">
    <source>
        <dbReference type="ARBA" id="ARBA00022679"/>
    </source>
</evidence>
<accession>A0ABX3ZGK5</accession>
<feature type="transmembrane region" description="Helical" evidence="14">
    <location>
        <begin position="20"/>
        <end position="40"/>
    </location>
</feature>
<dbReference type="PROSITE" id="PS50109">
    <property type="entry name" value="HIS_KIN"/>
    <property type="match status" value="1"/>
</dbReference>
<keyword evidence="9" id="KW-0067">ATP-binding</keyword>
<dbReference type="Gene3D" id="3.30.450.40">
    <property type="match status" value="1"/>
</dbReference>
<evidence type="ECO:0000256" key="8">
    <source>
        <dbReference type="ARBA" id="ARBA00022777"/>
    </source>
</evidence>
<proteinExistence type="predicted"/>
<keyword evidence="14" id="KW-0812">Transmembrane</keyword>
<feature type="transmembrane region" description="Helical" evidence="14">
    <location>
        <begin position="188"/>
        <end position="208"/>
    </location>
</feature>
<dbReference type="EMBL" id="NHNT01000007">
    <property type="protein sequence ID" value="OUZ38703.1"/>
    <property type="molecule type" value="Genomic_DNA"/>
</dbReference>
<dbReference type="Gene3D" id="3.40.50.2300">
    <property type="match status" value="1"/>
</dbReference>
<feature type="domain" description="Response regulatory" evidence="16">
    <location>
        <begin position="820"/>
        <end position="935"/>
    </location>
</feature>
<comment type="subcellular location">
    <subcellularLocation>
        <location evidence="2">Cell membrane</location>
        <topology evidence="2">Multi-pass membrane protein</topology>
    </subcellularLocation>
</comment>
<evidence type="ECO:0000256" key="11">
    <source>
        <dbReference type="ARBA" id="ARBA00023136"/>
    </source>
</evidence>
<dbReference type="SUPFAM" id="SSF47384">
    <property type="entry name" value="Homodimeric domain of signal transducing histidine kinase"/>
    <property type="match status" value="1"/>
</dbReference>
<dbReference type="InterPro" id="IPR001789">
    <property type="entry name" value="Sig_transdc_resp-reg_receiver"/>
</dbReference>
<dbReference type="CDD" id="cd06225">
    <property type="entry name" value="HAMP"/>
    <property type="match status" value="1"/>
</dbReference>
<dbReference type="PRINTS" id="PR00344">
    <property type="entry name" value="BCTRLSENSOR"/>
</dbReference>
<dbReference type="InterPro" id="IPR036097">
    <property type="entry name" value="HisK_dim/P_sf"/>
</dbReference>
<dbReference type="RefSeq" id="WP_087617604.1">
    <property type="nucleotide sequence ID" value="NZ_JAFBEY010000005.1"/>
</dbReference>
<dbReference type="Pfam" id="PF02518">
    <property type="entry name" value="HATPase_c"/>
    <property type="match status" value="1"/>
</dbReference>
<dbReference type="SUPFAM" id="SSF55781">
    <property type="entry name" value="GAF domain-like"/>
    <property type="match status" value="1"/>
</dbReference>
<dbReference type="Gene3D" id="1.10.287.130">
    <property type="match status" value="1"/>
</dbReference>
<dbReference type="PROSITE" id="PS50885">
    <property type="entry name" value="HAMP"/>
    <property type="match status" value="1"/>
</dbReference>
<keyword evidence="11 14" id="KW-0472">Membrane</keyword>
<keyword evidence="14" id="KW-1133">Transmembrane helix</keyword>
<evidence type="ECO:0000256" key="10">
    <source>
        <dbReference type="ARBA" id="ARBA00023012"/>
    </source>
</evidence>
<evidence type="ECO:0000256" key="5">
    <source>
        <dbReference type="ARBA" id="ARBA00022553"/>
    </source>
</evidence>
<dbReference type="SMART" id="SM00304">
    <property type="entry name" value="HAMP"/>
    <property type="match status" value="1"/>
</dbReference>
<dbReference type="SUPFAM" id="SSF52172">
    <property type="entry name" value="CheY-like"/>
    <property type="match status" value="1"/>
</dbReference>
<dbReference type="InterPro" id="IPR035965">
    <property type="entry name" value="PAS-like_dom_sf"/>
</dbReference>
<evidence type="ECO:0000259" key="16">
    <source>
        <dbReference type="PROSITE" id="PS50110"/>
    </source>
</evidence>
<feature type="domain" description="Histidine kinase" evidence="15">
    <location>
        <begin position="586"/>
        <end position="800"/>
    </location>
</feature>
<gene>
    <name evidence="18" type="ORF">CBM15_11355</name>
</gene>
<keyword evidence="4" id="KW-1003">Cell membrane</keyword>
<dbReference type="Pfam" id="PF00072">
    <property type="entry name" value="Response_reg"/>
    <property type="match status" value="1"/>
</dbReference>
<evidence type="ECO:0000256" key="3">
    <source>
        <dbReference type="ARBA" id="ARBA00012438"/>
    </source>
</evidence>
<dbReference type="InterPro" id="IPR003660">
    <property type="entry name" value="HAMP_dom"/>
</dbReference>
<keyword evidence="13" id="KW-0175">Coiled coil</keyword>
<sequence length="938" mass="108490">MPRLIPTFKKNIRNQFVRMLWSIIILFTIIVGAFFIYTNITNERLISEREAISEKEQLVRKMNESFNDIFFRARGYYAFKDENELNILYDQMSEFEVELQKFGELPLSSEENLLYEELNQFIVTYRNEILPKAVSYVEADNYEALRELSNSGANESVNSFIAYTKSYTTETDMVVNDHFNRTLDQIKFLTVLCIFLFIIVFIIIGIILKRVIQNLISPIEKLTTATDAFATGDYVDISPLKNKEDELGVLATSFYNMTRSIQEKEEVLTTQNEELMAQQDELQGNQEQLQQSLSHLQQYNELNHVLTFTLDKEKLIEDLHNYLRSIYEFDSSLMYLIDSGEFVSKGLAKETTERLIKHLEIDKIARLEEEKTFVICREVKSASNIANTTYNDYDLYTCIMNSEKKLVAILMATREGRSFSSKELTDINGHMNQASIAFERIFMYEEVERSRKLNQTIIDTTNEGIQFVSKYGEVLLLNKALFNIIRYPFEEIDDKVPQQLWLKHFQKIAQESDELVYFLKIAIIEEFTNTRTMRYSIQQDGRSPVFVEVYATSVFEGDEKVGTMFVHRDITSEYEVDMMKSELVSTVSHELRTPLSSVLGFTELLLAKEIKPERQKKYIETIHKEAKRLTNLINDFLDIQRIESGQQVYSMNKISLTALIEDVLKNFQIDPHHNIRFVDESTNAIVNADEERIIQLLFNLIGNAIKFSPNGGEIIISMQNINEMVQVSIQDRGIGIPESAIPSLFQKFKRVDNSSRRKIGGTGLGLALSKEIISKHKGDIWLESEEGIGTTIFFTLPLYDQEIVENRNELTEEKTISNRTVMIVEDDLSLALLLTEELKSKGFTIIYHDDLKRAYDDAIQIPLVGIVIDLIMGENMDGWDLVEALRNHKNTKEIPIIISSALDKSSVNMDKYNVEEYFTKPYPPEELSTLLLKFVKDQ</sequence>
<evidence type="ECO:0000259" key="15">
    <source>
        <dbReference type="PROSITE" id="PS50109"/>
    </source>
</evidence>
<evidence type="ECO:0000256" key="14">
    <source>
        <dbReference type="SAM" id="Phobius"/>
    </source>
</evidence>
<keyword evidence="7" id="KW-0547">Nucleotide-binding</keyword>
<evidence type="ECO:0000259" key="17">
    <source>
        <dbReference type="PROSITE" id="PS50885"/>
    </source>
</evidence>
<dbReference type="InterPro" id="IPR003661">
    <property type="entry name" value="HisK_dim/P_dom"/>
</dbReference>
<dbReference type="SUPFAM" id="SSF55785">
    <property type="entry name" value="PYP-like sensor domain (PAS domain)"/>
    <property type="match status" value="1"/>
</dbReference>
<dbReference type="SMART" id="SM00448">
    <property type="entry name" value="REC"/>
    <property type="match status" value="1"/>
</dbReference>
<evidence type="ECO:0000256" key="7">
    <source>
        <dbReference type="ARBA" id="ARBA00022741"/>
    </source>
</evidence>
<dbReference type="SUPFAM" id="SSF158472">
    <property type="entry name" value="HAMP domain-like"/>
    <property type="match status" value="1"/>
</dbReference>
<dbReference type="PROSITE" id="PS50110">
    <property type="entry name" value="RESPONSE_REGULATORY"/>
    <property type="match status" value="1"/>
</dbReference>
<dbReference type="Gene3D" id="3.30.450.20">
    <property type="entry name" value="PAS domain"/>
    <property type="match status" value="1"/>
</dbReference>
<dbReference type="Proteomes" id="UP000196594">
    <property type="component" value="Unassembled WGS sequence"/>
</dbReference>
<dbReference type="PANTHER" id="PTHR43547">
    <property type="entry name" value="TWO-COMPONENT HISTIDINE KINASE"/>
    <property type="match status" value="1"/>
</dbReference>
<dbReference type="Gene3D" id="6.10.340.10">
    <property type="match status" value="1"/>
</dbReference>
<keyword evidence="10" id="KW-0902">Two-component regulatory system</keyword>
<evidence type="ECO:0000256" key="2">
    <source>
        <dbReference type="ARBA" id="ARBA00004651"/>
    </source>
</evidence>
<dbReference type="CDD" id="cd00156">
    <property type="entry name" value="REC"/>
    <property type="match status" value="1"/>
</dbReference>
<dbReference type="InterPro" id="IPR005467">
    <property type="entry name" value="His_kinase_dom"/>
</dbReference>
<name>A0ABX3ZGK5_9BACL</name>
<keyword evidence="5 12" id="KW-0597">Phosphoprotein</keyword>
<dbReference type="SUPFAM" id="SSF55874">
    <property type="entry name" value="ATPase domain of HSP90 chaperone/DNA topoisomerase II/histidine kinase"/>
    <property type="match status" value="1"/>
</dbReference>
<keyword evidence="6" id="KW-0808">Transferase</keyword>
<comment type="caution">
    <text evidence="18">The sequence shown here is derived from an EMBL/GenBank/DDBJ whole genome shotgun (WGS) entry which is preliminary data.</text>
</comment>
<evidence type="ECO:0000256" key="9">
    <source>
        <dbReference type="ARBA" id="ARBA00022840"/>
    </source>
</evidence>
<evidence type="ECO:0000256" key="13">
    <source>
        <dbReference type="SAM" id="Coils"/>
    </source>
</evidence>
<dbReference type="PANTHER" id="PTHR43547:SF2">
    <property type="entry name" value="HYBRID SIGNAL TRANSDUCTION HISTIDINE KINASE C"/>
    <property type="match status" value="1"/>
</dbReference>
<dbReference type="InterPro" id="IPR036890">
    <property type="entry name" value="HATPase_C_sf"/>
</dbReference>
<evidence type="ECO:0000256" key="1">
    <source>
        <dbReference type="ARBA" id="ARBA00000085"/>
    </source>
</evidence>
<dbReference type="CDD" id="cd00082">
    <property type="entry name" value="HisKA"/>
    <property type="match status" value="1"/>
</dbReference>
<dbReference type="SMART" id="SM00388">
    <property type="entry name" value="HisKA"/>
    <property type="match status" value="1"/>
</dbReference>
<feature type="coiled-coil region" evidence="13">
    <location>
        <begin position="261"/>
        <end position="292"/>
    </location>
</feature>
<comment type="catalytic activity">
    <reaction evidence="1">
        <text>ATP + protein L-histidine = ADP + protein N-phospho-L-histidine.</text>
        <dbReference type="EC" id="2.7.13.3"/>
    </reaction>
</comment>
<dbReference type="EC" id="2.7.13.3" evidence="3"/>
<evidence type="ECO:0000256" key="12">
    <source>
        <dbReference type="PROSITE-ProRule" id="PRU00169"/>
    </source>
</evidence>
<dbReference type="InterPro" id="IPR011006">
    <property type="entry name" value="CheY-like_superfamily"/>
</dbReference>
<dbReference type="InterPro" id="IPR029016">
    <property type="entry name" value="GAF-like_dom_sf"/>
</dbReference>
<evidence type="ECO:0000256" key="4">
    <source>
        <dbReference type="ARBA" id="ARBA00022475"/>
    </source>
</evidence>
<dbReference type="InterPro" id="IPR003594">
    <property type="entry name" value="HATPase_dom"/>
</dbReference>
<evidence type="ECO:0000313" key="19">
    <source>
        <dbReference type="Proteomes" id="UP000196594"/>
    </source>
</evidence>